<feature type="compositionally biased region" description="Basic and acidic residues" evidence="1">
    <location>
        <begin position="36"/>
        <end position="46"/>
    </location>
</feature>
<evidence type="ECO:0000313" key="3">
    <source>
        <dbReference type="Proteomes" id="UP001139648"/>
    </source>
</evidence>
<evidence type="ECO:0000313" key="2">
    <source>
        <dbReference type="EMBL" id="MCP2354788.1"/>
    </source>
</evidence>
<sequence length="98" mass="10313">MVIVMAQTIEIVADRTAPPDAPGVRCVSGAASRTPQDARRKPHADGLEDAASRTPTAWRTPAEARAGRCARKGKTRRIVANLADDRAELLVVQGAGGL</sequence>
<gene>
    <name evidence="2" type="ORF">HD597_001808</name>
</gene>
<reference evidence="2" key="1">
    <citation type="submission" date="2022-06" db="EMBL/GenBank/DDBJ databases">
        <title>Sequencing the genomes of 1000 actinobacteria strains.</title>
        <authorList>
            <person name="Klenk H.-P."/>
        </authorList>
    </citation>
    <scope>NUCLEOTIDE SEQUENCE</scope>
    <source>
        <strain evidence="2">DSM 46694</strain>
    </source>
</reference>
<protein>
    <submittedName>
        <fullName evidence="2">Uncharacterized protein</fullName>
    </submittedName>
</protein>
<dbReference type="AlphaFoldDB" id="A0A9X2JZF3"/>
<feature type="region of interest" description="Disordered" evidence="1">
    <location>
        <begin position="16"/>
        <end position="69"/>
    </location>
</feature>
<dbReference type="EMBL" id="JAMZEB010000002">
    <property type="protein sequence ID" value="MCP2354788.1"/>
    <property type="molecule type" value="Genomic_DNA"/>
</dbReference>
<dbReference type="RefSeq" id="WP_253741353.1">
    <property type="nucleotide sequence ID" value="NZ_BAABKA010000048.1"/>
</dbReference>
<accession>A0A9X2JZF3</accession>
<proteinExistence type="predicted"/>
<evidence type="ECO:0000256" key="1">
    <source>
        <dbReference type="SAM" id="MobiDB-lite"/>
    </source>
</evidence>
<organism evidence="2 3">
    <name type="scientific">Nonomuraea thailandensis</name>
    <dbReference type="NCBI Taxonomy" id="1188745"/>
    <lineage>
        <taxon>Bacteria</taxon>
        <taxon>Bacillati</taxon>
        <taxon>Actinomycetota</taxon>
        <taxon>Actinomycetes</taxon>
        <taxon>Streptosporangiales</taxon>
        <taxon>Streptosporangiaceae</taxon>
        <taxon>Nonomuraea</taxon>
    </lineage>
</organism>
<dbReference type="Proteomes" id="UP001139648">
    <property type="component" value="Unassembled WGS sequence"/>
</dbReference>
<keyword evidence="3" id="KW-1185">Reference proteome</keyword>
<comment type="caution">
    <text evidence="2">The sequence shown here is derived from an EMBL/GenBank/DDBJ whole genome shotgun (WGS) entry which is preliminary data.</text>
</comment>
<name>A0A9X2JZF3_9ACTN</name>